<evidence type="ECO:0000313" key="2">
    <source>
        <dbReference type="EMBL" id="OGI84288.1"/>
    </source>
</evidence>
<evidence type="ECO:0000256" key="1">
    <source>
        <dbReference type="SAM" id="SignalP"/>
    </source>
</evidence>
<evidence type="ECO:0000313" key="3">
    <source>
        <dbReference type="Proteomes" id="UP000178184"/>
    </source>
</evidence>
<dbReference type="AlphaFoldDB" id="A0A1F6WQX3"/>
<protein>
    <submittedName>
        <fullName evidence="2">Uncharacterized protein</fullName>
    </submittedName>
</protein>
<sequence length="505" mass="56288">MKKLKKLMIGCGLGLSLFTIFNITNAVAQSVQQQSPVLGDTTCLLKEKGNGIAGDTFLVEFQVAIQTNDTFKGLVFEFQADTLNGADTAIQTVLVDWQDLLAGQLDYCSRVKMTSLLSGKIYYSEIEYWSLKGQLSRFDLTLGTKAMTDDGCIIIVDINNGRPSEKDTTFFDFRIKPTDKWRPTGIVRITTGVIKATSESLVGYGQNQTVYWRARGMNDKGGDTIYWDGTTNATAGEPIIDLDTAMYQSNDKGYVSYRIYGSNLPTDIWAKVKNVKTGIIDSIFLKNTKSFLQERFSFTFPTTGFSVKYEITLWANNSLGMKSSEMRWFVTPEEPVGTMIKSLPPVIFSGGIKPMFKYTMPMDNRFTQVDLKIWRNSGLTGAPIKSVVVVQNLTQSGEYEGGEILLPAGKYWGRYSVDDTKGIWPYSDTFAFEVKWGLGFENISSSNLPIQCKLYTINGQLISENYIVTPSVNLFDSWLPTGLLIAVPIETSAPFKVFNHQEGGM</sequence>
<comment type="caution">
    <text evidence="2">The sequence shown here is derived from an EMBL/GenBank/DDBJ whole genome shotgun (WGS) entry which is preliminary data.</text>
</comment>
<gene>
    <name evidence="2" type="ORF">A2903_03065</name>
</gene>
<proteinExistence type="predicted"/>
<keyword evidence="1" id="KW-0732">Signal</keyword>
<dbReference type="Proteomes" id="UP000178184">
    <property type="component" value="Unassembled WGS sequence"/>
</dbReference>
<feature type="signal peptide" evidence="1">
    <location>
        <begin position="1"/>
        <end position="28"/>
    </location>
</feature>
<reference evidence="2 3" key="1">
    <citation type="journal article" date="2016" name="Nat. Commun.">
        <title>Thousands of microbial genomes shed light on interconnected biogeochemical processes in an aquifer system.</title>
        <authorList>
            <person name="Anantharaman K."/>
            <person name="Brown C.T."/>
            <person name="Hug L.A."/>
            <person name="Sharon I."/>
            <person name="Castelle C.J."/>
            <person name="Probst A.J."/>
            <person name="Thomas B.C."/>
            <person name="Singh A."/>
            <person name="Wilkins M.J."/>
            <person name="Karaoz U."/>
            <person name="Brodie E.L."/>
            <person name="Williams K.H."/>
            <person name="Hubbard S.S."/>
            <person name="Banfield J.F."/>
        </authorList>
    </citation>
    <scope>NUCLEOTIDE SEQUENCE [LARGE SCALE GENOMIC DNA]</scope>
</reference>
<organism evidence="2 3">
    <name type="scientific">Candidatus Nomurabacteria bacterium RIFCSPLOWO2_01_FULL_33_17</name>
    <dbReference type="NCBI Taxonomy" id="1801764"/>
    <lineage>
        <taxon>Bacteria</taxon>
        <taxon>Candidatus Nomuraibacteriota</taxon>
    </lineage>
</organism>
<accession>A0A1F6WQX3</accession>
<dbReference type="EMBL" id="MFUO01000003">
    <property type="protein sequence ID" value="OGI84288.1"/>
    <property type="molecule type" value="Genomic_DNA"/>
</dbReference>
<name>A0A1F6WQX3_9BACT</name>
<feature type="chain" id="PRO_5009527366" evidence="1">
    <location>
        <begin position="29"/>
        <end position="505"/>
    </location>
</feature>